<dbReference type="Proteomes" id="UP000494252">
    <property type="component" value="Unassembled WGS sequence"/>
</dbReference>
<evidence type="ECO:0000256" key="1">
    <source>
        <dbReference type="SAM" id="MobiDB-lite"/>
    </source>
</evidence>
<proteinExistence type="predicted"/>
<gene>
    <name evidence="2" type="ORF">LMG27177_03971</name>
</gene>
<sequence length="39" mass="4556">MKEGALNTIHVPRSKQRRDHPTNRLLQFLEGLVKTLMRA</sequence>
<reference evidence="2 3" key="1">
    <citation type="submission" date="2020-04" db="EMBL/GenBank/DDBJ databases">
        <authorList>
            <person name="De Canck E."/>
        </authorList>
    </citation>
    <scope>NUCLEOTIDE SEQUENCE [LARGE SCALE GENOMIC DNA]</scope>
    <source>
        <strain evidence="2 3">LMG 27177</strain>
    </source>
</reference>
<evidence type="ECO:0000313" key="3">
    <source>
        <dbReference type="Proteomes" id="UP000494252"/>
    </source>
</evidence>
<name>A0A6J5GFE4_9BURK</name>
<dbReference type="AlphaFoldDB" id="A0A6J5GFE4"/>
<evidence type="ECO:0000313" key="2">
    <source>
        <dbReference type="EMBL" id="CAB3795817.1"/>
    </source>
</evidence>
<dbReference type="EMBL" id="CADIKI010000011">
    <property type="protein sequence ID" value="CAB3795817.1"/>
    <property type="molecule type" value="Genomic_DNA"/>
</dbReference>
<protein>
    <submittedName>
        <fullName evidence="2">Uncharacterized protein</fullName>
    </submittedName>
</protein>
<organism evidence="2 3">
    <name type="scientific">Paraburkholderia fynbosensis</name>
    <dbReference type="NCBI Taxonomy" id="1200993"/>
    <lineage>
        <taxon>Bacteria</taxon>
        <taxon>Pseudomonadati</taxon>
        <taxon>Pseudomonadota</taxon>
        <taxon>Betaproteobacteria</taxon>
        <taxon>Burkholderiales</taxon>
        <taxon>Burkholderiaceae</taxon>
        <taxon>Paraburkholderia</taxon>
    </lineage>
</organism>
<keyword evidence="3" id="KW-1185">Reference proteome</keyword>
<accession>A0A6J5GFE4</accession>
<feature type="region of interest" description="Disordered" evidence="1">
    <location>
        <begin position="1"/>
        <end position="20"/>
    </location>
</feature>